<keyword evidence="2" id="KW-1133">Transmembrane helix</keyword>
<accession>A0A0B1QAC5</accession>
<reference evidence="3 4" key="1">
    <citation type="submission" date="2014-09" db="EMBL/GenBank/DDBJ databases">
        <title>Isolation and characterization of Aurantimonas altamirensis ON-56566 from clinical sample following a dog bite.</title>
        <authorList>
            <person name="Eshaghi A."/>
            <person name="Li A."/>
            <person name="Shahinas D."/>
            <person name="Bahn P."/>
            <person name="Kus J.V."/>
            <person name="Patel S.N."/>
        </authorList>
    </citation>
    <scope>NUCLEOTIDE SEQUENCE [LARGE SCALE GENOMIC DNA]</scope>
    <source>
        <strain evidence="3 4">ON-56566</strain>
    </source>
</reference>
<dbReference type="STRING" id="370622.LA66_04405"/>
<gene>
    <name evidence="3" type="ORF">LA66_04405</name>
</gene>
<feature type="compositionally biased region" description="Polar residues" evidence="1">
    <location>
        <begin position="75"/>
        <end position="85"/>
    </location>
</feature>
<sequence>MAEEIRSTEAKQGVKGNRTLTILLVALALCLVVFAGLGIYGKILPDQNIDGPQSSGVETSAPPPATGESQGGVVSPNQTSTPPAQ</sequence>
<evidence type="ECO:0000313" key="3">
    <source>
        <dbReference type="EMBL" id="KHJ55872.1"/>
    </source>
</evidence>
<evidence type="ECO:0000313" key="4">
    <source>
        <dbReference type="Proteomes" id="UP000030826"/>
    </source>
</evidence>
<proteinExistence type="predicted"/>
<evidence type="ECO:0000256" key="1">
    <source>
        <dbReference type="SAM" id="MobiDB-lite"/>
    </source>
</evidence>
<dbReference type="Proteomes" id="UP000030826">
    <property type="component" value="Unassembled WGS sequence"/>
</dbReference>
<dbReference type="AlphaFoldDB" id="A0A0B1QAC5"/>
<dbReference type="OrthoDB" id="7908990at2"/>
<feature type="region of interest" description="Disordered" evidence="1">
    <location>
        <begin position="48"/>
        <end position="85"/>
    </location>
</feature>
<dbReference type="EMBL" id="JRFJ01000001">
    <property type="protein sequence ID" value="KHJ55872.1"/>
    <property type="molecule type" value="Genomic_DNA"/>
</dbReference>
<name>A0A0B1QAC5_9HYPH</name>
<evidence type="ECO:0000256" key="2">
    <source>
        <dbReference type="SAM" id="Phobius"/>
    </source>
</evidence>
<comment type="caution">
    <text evidence="3">The sequence shown here is derived from an EMBL/GenBank/DDBJ whole genome shotgun (WGS) entry which is preliminary data.</text>
</comment>
<organism evidence="3 4">
    <name type="scientific">Aureimonas altamirensis</name>
    <dbReference type="NCBI Taxonomy" id="370622"/>
    <lineage>
        <taxon>Bacteria</taxon>
        <taxon>Pseudomonadati</taxon>
        <taxon>Pseudomonadota</taxon>
        <taxon>Alphaproteobacteria</taxon>
        <taxon>Hyphomicrobiales</taxon>
        <taxon>Aurantimonadaceae</taxon>
        <taxon>Aureimonas</taxon>
    </lineage>
</organism>
<keyword evidence="2" id="KW-0472">Membrane</keyword>
<protein>
    <submittedName>
        <fullName evidence="3">Uncharacterized protein</fullName>
    </submittedName>
</protein>
<feature type="transmembrane region" description="Helical" evidence="2">
    <location>
        <begin position="20"/>
        <end position="40"/>
    </location>
</feature>
<dbReference type="RefSeq" id="WP_039188928.1">
    <property type="nucleotide sequence ID" value="NZ_JRFJ01000001.1"/>
</dbReference>
<keyword evidence="2" id="KW-0812">Transmembrane</keyword>